<proteinExistence type="predicted"/>
<comment type="caution">
    <text evidence="2">The sequence shown here is derived from an EMBL/GenBank/DDBJ whole genome shotgun (WGS) entry which is preliminary data.</text>
</comment>
<dbReference type="PANTHER" id="PTHR12333:SF0">
    <property type="entry name" value="COMM DOMAIN-CONTAINING PROTEIN 10"/>
    <property type="match status" value="1"/>
</dbReference>
<dbReference type="InterPro" id="IPR017920">
    <property type="entry name" value="COMM"/>
</dbReference>
<sequence>MANWINVTPSLRRAVDLINNLDASKFPLLLNRITQAMQNGATNEKAFSNEEEEKLQVSLGLQRSDLKLLLQSTTFIIEQAAYYMTKPSVLQRHLSDTLKLNDDKSEAFVNAWISSAKGIVEHLRQRSLFPAQLEDVRWSLNLQTASDSQTKQVIPKAVFQFGLKTNENSRENVTVGFTHEEVYEFYKHLETIQSQLDGLH</sequence>
<feature type="domain" description="COMM" evidence="1">
    <location>
        <begin position="132"/>
        <end position="200"/>
    </location>
</feature>
<accession>A0A2J7QK51</accession>
<evidence type="ECO:0000313" key="3">
    <source>
        <dbReference type="Proteomes" id="UP000235965"/>
    </source>
</evidence>
<keyword evidence="3" id="KW-1185">Reference proteome</keyword>
<dbReference type="AlphaFoldDB" id="A0A2J7QK51"/>
<name>A0A2J7QK51_9NEOP</name>
<evidence type="ECO:0000313" key="2">
    <source>
        <dbReference type="EMBL" id="PNF28964.1"/>
    </source>
</evidence>
<dbReference type="PROSITE" id="PS51269">
    <property type="entry name" value="COMM"/>
    <property type="match status" value="1"/>
</dbReference>
<dbReference type="EMBL" id="NEVH01013278">
    <property type="protein sequence ID" value="PNF28964.1"/>
    <property type="molecule type" value="Genomic_DNA"/>
</dbReference>
<reference evidence="2 3" key="1">
    <citation type="submission" date="2017-12" db="EMBL/GenBank/DDBJ databases">
        <title>Hemimetabolous genomes reveal molecular basis of termite eusociality.</title>
        <authorList>
            <person name="Harrison M.C."/>
            <person name="Jongepier E."/>
            <person name="Robertson H.M."/>
            <person name="Arning N."/>
            <person name="Bitard-Feildel T."/>
            <person name="Chao H."/>
            <person name="Childers C.P."/>
            <person name="Dinh H."/>
            <person name="Doddapaneni H."/>
            <person name="Dugan S."/>
            <person name="Gowin J."/>
            <person name="Greiner C."/>
            <person name="Han Y."/>
            <person name="Hu H."/>
            <person name="Hughes D.S.T."/>
            <person name="Huylmans A.-K."/>
            <person name="Kemena C."/>
            <person name="Kremer L.P.M."/>
            <person name="Lee S.L."/>
            <person name="Lopez-Ezquerra A."/>
            <person name="Mallet L."/>
            <person name="Monroy-Kuhn J.M."/>
            <person name="Moser A."/>
            <person name="Murali S.C."/>
            <person name="Muzny D.M."/>
            <person name="Otani S."/>
            <person name="Piulachs M.-D."/>
            <person name="Poelchau M."/>
            <person name="Qu J."/>
            <person name="Schaub F."/>
            <person name="Wada-Katsumata A."/>
            <person name="Worley K.C."/>
            <person name="Xie Q."/>
            <person name="Ylla G."/>
            <person name="Poulsen M."/>
            <person name="Gibbs R.A."/>
            <person name="Schal C."/>
            <person name="Richards S."/>
            <person name="Belles X."/>
            <person name="Korb J."/>
            <person name="Bornberg-Bauer E."/>
        </authorList>
    </citation>
    <scope>NUCLEOTIDE SEQUENCE [LARGE SCALE GENOMIC DNA]</scope>
    <source>
        <tissue evidence="2">Whole body</tissue>
    </source>
</reference>
<protein>
    <submittedName>
        <fullName evidence="2">COMM domain-containing protein 10</fullName>
    </submittedName>
</protein>
<gene>
    <name evidence="2" type="ORF">B7P43_G15262</name>
</gene>
<dbReference type="Pfam" id="PF21672">
    <property type="entry name" value="COMM_HN"/>
    <property type="match status" value="1"/>
</dbReference>
<organism evidence="2 3">
    <name type="scientific">Cryptotermes secundus</name>
    <dbReference type="NCBI Taxonomy" id="105785"/>
    <lineage>
        <taxon>Eukaryota</taxon>
        <taxon>Metazoa</taxon>
        <taxon>Ecdysozoa</taxon>
        <taxon>Arthropoda</taxon>
        <taxon>Hexapoda</taxon>
        <taxon>Insecta</taxon>
        <taxon>Pterygota</taxon>
        <taxon>Neoptera</taxon>
        <taxon>Polyneoptera</taxon>
        <taxon>Dictyoptera</taxon>
        <taxon>Blattodea</taxon>
        <taxon>Blattoidea</taxon>
        <taxon>Termitoidae</taxon>
        <taxon>Kalotermitidae</taxon>
        <taxon>Cryptotermitinae</taxon>
        <taxon>Cryptotermes</taxon>
    </lineage>
</organism>
<dbReference type="FunCoup" id="A0A2J7QK51">
    <property type="interactions" value="484"/>
</dbReference>
<dbReference type="Proteomes" id="UP000235965">
    <property type="component" value="Unassembled WGS sequence"/>
</dbReference>
<evidence type="ECO:0000259" key="1">
    <source>
        <dbReference type="PROSITE" id="PS51269"/>
    </source>
</evidence>
<dbReference type="InterPro" id="IPR037361">
    <property type="entry name" value="COMMD10"/>
</dbReference>
<dbReference type="Pfam" id="PF07258">
    <property type="entry name" value="COMM_domain"/>
    <property type="match status" value="1"/>
</dbReference>
<dbReference type="PANTHER" id="PTHR12333">
    <property type="entry name" value="COMM DOMAIN CONTAINING PROTEIN 10"/>
    <property type="match status" value="1"/>
</dbReference>
<dbReference type="InParanoid" id="A0A2J7QK51"/>
<dbReference type="STRING" id="105785.A0A2J7QK51"/>
<dbReference type="OrthoDB" id="77522at2759"/>